<feature type="chain" id="PRO_5039610046" evidence="2">
    <location>
        <begin position="25"/>
        <end position="242"/>
    </location>
</feature>
<accession>A0A927GNI6</accession>
<protein>
    <submittedName>
        <fullName evidence="3">Peptidase inhibitor family I36 protein</fullName>
    </submittedName>
</protein>
<proteinExistence type="predicted"/>
<dbReference type="AlphaFoldDB" id="A0A927GNI6"/>
<evidence type="ECO:0000256" key="2">
    <source>
        <dbReference type="SAM" id="SignalP"/>
    </source>
</evidence>
<feature type="signal peptide" evidence="2">
    <location>
        <begin position="1"/>
        <end position="24"/>
    </location>
</feature>
<keyword evidence="2" id="KW-0732">Signal</keyword>
<reference evidence="3" key="1">
    <citation type="journal article" date="2020" name="PLoS ONE">
        <title>Isolation and characterization of Streptomyces bacteriophages and Streptomyces strains encoding biosynthetic arsenals: Streptomyces strains and phages for antibiotic discovery.</title>
        <authorList>
            <person name="Montano E.T."/>
            <person name="Nideffer J.F."/>
            <person name="Brumage L."/>
            <person name="Erb M."/>
            <person name="Derman A.I."/>
            <person name="Davis J.P."/>
            <person name="Estrada E."/>
            <person name="Fu S."/>
            <person name="Le D."/>
            <person name="Vuppala A."/>
            <person name="Tran C."/>
            <person name="Luterstein E."/>
            <person name="Lakkaraju S."/>
            <person name="Panchagnula S."/>
            <person name="Ren C."/>
            <person name="Doan J."/>
            <person name="Tran S."/>
            <person name="Soriano J."/>
            <person name="Fujita Y."/>
            <person name="Gutala P."/>
            <person name="Fujii Q."/>
            <person name="Lee M."/>
            <person name="Bui A."/>
            <person name="Villarreal C."/>
            <person name="Shing S.R."/>
            <person name="Kim S."/>
            <person name="Freeman D."/>
            <person name="Racha V."/>
            <person name="Ho A."/>
            <person name="Kumar P."/>
            <person name="Falah K."/>
            <person name="Dawson T."/>
            <person name="Enustun E."/>
            <person name="Prichard A."/>
            <person name="Gomez A."/>
            <person name="Khanna K."/>
            <person name="Trigg S."/>
            <person name="Fernandez L."/>
            <person name="Pogliano K."/>
            <person name="Pogliano J."/>
        </authorList>
    </citation>
    <scope>NUCLEOTIDE SEQUENCE</scope>
    <source>
        <strain evidence="3">QF2</strain>
    </source>
</reference>
<sequence>MIRTRIAGTLASAALVLAGVTALAPGAAASGASPAAGASVQQACWGQPEHGGEGHYGNSGWCDSGRYRQAIRCETLGGYRYVHYGPYVWAPRRAPHGAPSATGSSPTGSSRRSGHMRKAFLEPALAAAVVLSAVTVSAPAATAAPAAGWSRCPAGSFCVFDGANGTGTIAWFRSGSPDLRGQSMDNRTSSYWNRTGTVFALHDWYGYGGNCWPVWSQSQTNLESVNREWNDIASSVSRGSCG</sequence>
<name>A0A927GNI6_STRGL</name>
<evidence type="ECO:0000313" key="3">
    <source>
        <dbReference type="EMBL" id="MBD2829621.1"/>
    </source>
</evidence>
<organism evidence="3">
    <name type="scientific">Streptomyces globisporus</name>
    <dbReference type="NCBI Taxonomy" id="1908"/>
    <lineage>
        <taxon>Bacteria</taxon>
        <taxon>Bacillati</taxon>
        <taxon>Actinomycetota</taxon>
        <taxon>Actinomycetes</taxon>
        <taxon>Kitasatosporales</taxon>
        <taxon>Streptomycetaceae</taxon>
        <taxon>Streptomyces</taxon>
    </lineage>
</organism>
<dbReference type="EMBL" id="JACWUS010000002">
    <property type="protein sequence ID" value="MBD2829621.1"/>
    <property type="molecule type" value="Genomic_DNA"/>
</dbReference>
<feature type="compositionally biased region" description="Low complexity" evidence="1">
    <location>
        <begin position="97"/>
        <end position="111"/>
    </location>
</feature>
<dbReference type="Gene3D" id="2.60.20.10">
    <property type="entry name" value="Crystallins"/>
    <property type="match status" value="1"/>
</dbReference>
<comment type="caution">
    <text evidence="3">The sequence shown here is derived from an EMBL/GenBank/DDBJ whole genome shotgun (WGS) entry which is preliminary data.</text>
</comment>
<evidence type="ECO:0000256" key="1">
    <source>
        <dbReference type="SAM" id="MobiDB-lite"/>
    </source>
</evidence>
<dbReference type="Pfam" id="PF03995">
    <property type="entry name" value="Inhibitor_I36"/>
    <property type="match status" value="1"/>
</dbReference>
<feature type="region of interest" description="Disordered" evidence="1">
    <location>
        <begin position="95"/>
        <end position="114"/>
    </location>
</feature>
<gene>
    <name evidence="3" type="ORF">ID875_18530</name>
</gene>